<dbReference type="EMBL" id="ML994613">
    <property type="protein sequence ID" value="KAF2193478.1"/>
    <property type="molecule type" value="Genomic_DNA"/>
</dbReference>
<protein>
    <submittedName>
        <fullName evidence="2">Uncharacterized protein</fullName>
    </submittedName>
</protein>
<dbReference type="AlphaFoldDB" id="A0A6A6ERY0"/>
<sequence>MNVSGLLDAGLLGRWLWLWLWHLASGIWLRHLAQASGSGIWLWHLALASGSGIWPQASGSVGRSLCVAEGRLAGLRGAYIHSRGHLPWSSTQDNAVAETCDYWQLPGEEQDVNEGVHSNFQPSPTHYASFETAVYPISESYQGWPPRGSHLYANVFDQSWSESHENQHGTFNSDSCHSNDSSPVNFTAFTQPVESHPPSEALGVANSFGTSTSASSPSVPTSLSQKGYGNQASSQDGVILQQVDDLRCASCNATFPNRGYFKAATTCQKDITKMGFLAAVGHGSEWQPISSLTTANQAFLCHIKAMCTTGGLNTASNTLLSLTDAGTACLGRR</sequence>
<keyword evidence="3" id="KW-1185">Reference proteome</keyword>
<reference evidence="2" key="1">
    <citation type="journal article" date="2020" name="Stud. Mycol.">
        <title>101 Dothideomycetes genomes: a test case for predicting lifestyles and emergence of pathogens.</title>
        <authorList>
            <person name="Haridas S."/>
            <person name="Albert R."/>
            <person name="Binder M."/>
            <person name="Bloem J."/>
            <person name="Labutti K."/>
            <person name="Salamov A."/>
            <person name="Andreopoulos B."/>
            <person name="Baker S."/>
            <person name="Barry K."/>
            <person name="Bills G."/>
            <person name="Bluhm B."/>
            <person name="Cannon C."/>
            <person name="Castanera R."/>
            <person name="Culley D."/>
            <person name="Daum C."/>
            <person name="Ezra D."/>
            <person name="Gonzalez J."/>
            <person name="Henrissat B."/>
            <person name="Kuo A."/>
            <person name="Liang C."/>
            <person name="Lipzen A."/>
            <person name="Lutzoni F."/>
            <person name="Magnuson J."/>
            <person name="Mondo S."/>
            <person name="Nolan M."/>
            <person name="Ohm R."/>
            <person name="Pangilinan J."/>
            <person name="Park H.-J."/>
            <person name="Ramirez L."/>
            <person name="Alfaro M."/>
            <person name="Sun H."/>
            <person name="Tritt A."/>
            <person name="Yoshinaga Y."/>
            <person name="Zwiers L.-H."/>
            <person name="Turgeon B."/>
            <person name="Goodwin S."/>
            <person name="Spatafora J."/>
            <person name="Crous P."/>
            <person name="Grigoriev I."/>
        </authorList>
    </citation>
    <scope>NUCLEOTIDE SEQUENCE</scope>
    <source>
        <strain evidence="2">CBS 207.26</strain>
    </source>
</reference>
<feature type="region of interest" description="Disordered" evidence="1">
    <location>
        <begin position="186"/>
        <end position="230"/>
    </location>
</feature>
<evidence type="ECO:0000313" key="2">
    <source>
        <dbReference type="EMBL" id="KAF2193478.1"/>
    </source>
</evidence>
<name>A0A6A6ERY0_9PEZI</name>
<feature type="compositionally biased region" description="Low complexity" evidence="1">
    <location>
        <begin position="207"/>
        <end position="224"/>
    </location>
</feature>
<proteinExistence type="predicted"/>
<dbReference type="OrthoDB" id="5506547at2759"/>
<gene>
    <name evidence="2" type="ORF">K469DRAFT_789130</name>
</gene>
<evidence type="ECO:0000313" key="3">
    <source>
        <dbReference type="Proteomes" id="UP000800200"/>
    </source>
</evidence>
<accession>A0A6A6ERY0</accession>
<dbReference type="Proteomes" id="UP000800200">
    <property type="component" value="Unassembled WGS sequence"/>
</dbReference>
<evidence type="ECO:0000256" key="1">
    <source>
        <dbReference type="SAM" id="MobiDB-lite"/>
    </source>
</evidence>
<organism evidence="2 3">
    <name type="scientific">Zopfia rhizophila CBS 207.26</name>
    <dbReference type="NCBI Taxonomy" id="1314779"/>
    <lineage>
        <taxon>Eukaryota</taxon>
        <taxon>Fungi</taxon>
        <taxon>Dikarya</taxon>
        <taxon>Ascomycota</taxon>
        <taxon>Pezizomycotina</taxon>
        <taxon>Dothideomycetes</taxon>
        <taxon>Dothideomycetes incertae sedis</taxon>
        <taxon>Zopfiaceae</taxon>
        <taxon>Zopfia</taxon>
    </lineage>
</organism>